<accession>A0ABV0BJX3</accession>
<proteinExistence type="predicted"/>
<reference evidence="2 3" key="1">
    <citation type="submission" date="2024-04" db="EMBL/GenBank/DDBJ databases">
        <title>A novel species isolated from cricket.</title>
        <authorList>
            <person name="Wang H.-C."/>
        </authorList>
    </citation>
    <scope>NUCLEOTIDE SEQUENCE [LARGE SCALE GENOMIC DNA]</scope>
    <source>
        <strain evidence="2 3">WL0021</strain>
    </source>
</reference>
<name>A0ABV0BJX3_9HYPH</name>
<evidence type="ECO:0000313" key="2">
    <source>
        <dbReference type="EMBL" id="MEN3930456.1"/>
    </source>
</evidence>
<keyword evidence="1" id="KW-1133">Transmembrane helix</keyword>
<keyword evidence="3" id="KW-1185">Reference proteome</keyword>
<keyword evidence="1" id="KW-0472">Membrane</keyword>
<feature type="transmembrane region" description="Helical" evidence="1">
    <location>
        <begin position="38"/>
        <end position="57"/>
    </location>
</feature>
<evidence type="ECO:0000313" key="3">
    <source>
        <dbReference type="Proteomes" id="UP001418637"/>
    </source>
</evidence>
<organism evidence="2 3">
    <name type="scientific">Hohaiivirga grylli</name>
    <dbReference type="NCBI Taxonomy" id="3133970"/>
    <lineage>
        <taxon>Bacteria</taxon>
        <taxon>Pseudomonadati</taxon>
        <taxon>Pseudomonadota</taxon>
        <taxon>Alphaproteobacteria</taxon>
        <taxon>Hyphomicrobiales</taxon>
        <taxon>Methylobacteriaceae</taxon>
        <taxon>Hohaiivirga</taxon>
    </lineage>
</organism>
<comment type="caution">
    <text evidence="2">The sequence shown here is derived from an EMBL/GenBank/DDBJ whole genome shotgun (WGS) entry which is preliminary data.</text>
</comment>
<dbReference type="Proteomes" id="UP001418637">
    <property type="component" value="Unassembled WGS sequence"/>
</dbReference>
<dbReference type="RefSeq" id="WP_346336466.1">
    <property type="nucleotide sequence ID" value="NZ_JBBYXI010000002.1"/>
</dbReference>
<keyword evidence="1" id="KW-0812">Transmembrane</keyword>
<protein>
    <submittedName>
        <fullName evidence="2">Uncharacterized protein</fullName>
    </submittedName>
</protein>
<gene>
    <name evidence="2" type="ORF">WJT86_05175</name>
</gene>
<evidence type="ECO:0000256" key="1">
    <source>
        <dbReference type="SAM" id="Phobius"/>
    </source>
</evidence>
<sequence>MNIRILSIVALTLCVVFVLVNGNIDGPSIEGPSPEAREYFKYIISGLLIAFIGYLAMTRR</sequence>
<dbReference type="EMBL" id="JBBYXI010000002">
    <property type="protein sequence ID" value="MEN3930456.1"/>
    <property type="molecule type" value="Genomic_DNA"/>
</dbReference>